<dbReference type="Proteomes" id="UP000568106">
    <property type="component" value="Unassembled WGS sequence"/>
</dbReference>
<dbReference type="SFLD" id="SFLDG01082">
    <property type="entry name" value="B12-binding_domain_containing"/>
    <property type="match status" value="1"/>
</dbReference>
<dbReference type="PANTHER" id="PTHR43409">
    <property type="entry name" value="ANAEROBIC MAGNESIUM-PROTOPORPHYRIN IX MONOMETHYL ESTER CYCLASE-RELATED"/>
    <property type="match status" value="1"/>
</dbReference>
<feature type="domain" description="B12-binding" evidence="9">
    <location>
        <begin position="1"/>
        <end position="130"/>
    </location>
</feature>
<keyword evidence="4" id="KW-0808">Transferase</keyword>
<dbReference type="SMART" id="SM00729">
    <property type="entry name" value="Elp3"/>
    <property type="match status" value="1"/>
</dbReference>
<comment type="caution">
    <text evidence="11">The sequence shown here is derived from an EMBL/GenBank/DDBJ whole genome shotgun (WGS) entry which is preliminary data.</text>
</comment>
<dbReference type="GO" id="GO:0051539">
    <property type="term" value="F:4 iron, 4 sulfur cluster binding"/>
    <property type="evidence" value="ECO:0007669"/>
    <property type="project" value="UniProtKB-KW"/>
</dbReference>
<dbReference type="PROSITE" id="PS01278">
    <property type="entry name" value="MTTASE_RADICAL"/>
    <property type="match status" value="1"/>
</dbReference>
<dbReference type="InterPro" id="IPR007197">
    <property type="entry name" value="rSAM"/>
</dbReference>
<dbReference type="Gene3D" id="3.40.50.280">
    <property type="entry name" value="Cobalamin-binding domain"/>
    <property type="match status" value="1"/>
</dbReference>
<evidence type="ECO:0000313" key="11">
    <source>
        <dbReference type="EMBL" id="MBB5316833.1"/>
    </source>
</evidence>
<evidence type="ECO:0000256" key="3">
    <source>
        <dbReference type="ARBA" id="ARBA00022603"/>
    </source>
</evidence>
<dbReference type="InterPro" id="IPR058240">
    <property type="entry name" value="rSAM_sf"/>
</dbReference>
<keyword evidence="8" id="KW-0411">Iron-sulfur</keyword>
<dbReference type="GO" id="GO:0005829">
    <property type="term" value="C:cytosol"/>
    <property type="evidence" value="ECO:0007669"/>
    <property type="project" value="TreeGrafter"/>
</dbReference>
<dbReference type="GO" id="GO:0046872">
    <property type="term" value="F:metal ion binding"/>
    <property type="evidence" value="ECO:0007669"/>
    <property type="project" value="UniProtKB-KW"/>
</dbReference>
<dbReference type="InterPro" id="IPR006638">
    <property type="entry name" value="Elp3/MiaA/NifB-like_rSAM"/>
</dbReference>
<dbReference type="Pfam" id="PF04055">
    <property type="entry name" value="Radical_SAM"/>
    <property type="match status" value="1"/>
</dbReference>
<evidence type="ECO:0000256" key="6">
    <source>
        <dbReference type="ARBA" id="ARBA00022723"/>
    </source>
</evidence>
<evidence type="ECO:0000256" key="4">
    <source>
        <dbReference type="ARBA" id="ARBA00022679"/>
    </source>
</evidence>
<dbReference type="PROSITE" id="PS51918">
    <property type="entry name" value="RADICAL_SAM"/>
    <property type="match status" value="1"/>
</dbReference>
<dbReference type="GO" id="GO:0031419">
    <property type="term" value="F:cobalamin binding"/>
    <property type="evidence" value="ECO:0007669"/>
    <property type="project" value="InterPro"/>
</dbReference>
<gene>
    <name evidence="11" type="ORF">HDF09_001502</name>
</gene>
<dbReference type="InterPro" id="IPR006158">
    <property type="entry name" value="Cobalamin-bd"/>
</dbReference>
<keyword evidence="7" id="KW-0408">Iron</keyword>
<protein>
    <submittedName>
        <fullName evidence="11">Radical SAM superfamily enzyme YgiQ (UPF0313 family)</fullName>
    </submittedName>
</protein>
<dbReference type="Gene3D" id="3.80.30.20">
    <property type="entry name" value="tm_1862 like domain"/>
    <property type="match status" value="1"/>
</dbReference>
<dbReference type="AlphaFoldDB" id="A0A7W8IGQ6"/>
<evidence type="ECO:0000259" key="9">
    <source>
        <dbReference type="PROSITE" id="PS51332"/>
    </source>
</evidence>
<dbReference type="InterPro" id="IPR023404">
    <property type="entry name" value="rSAM_horseshoe"/>
</dbReference>
<accession>A0A7W8IGQ6</accession>
<feature type="domain" description="Radical SAM core" evidence="10">
    <location>
        <begin position="153"/>
        <end position="395"/>
    </location>
</feature>
<dbReference type="SUPFAM" id="SSF102114">
    <property type="entry name" value="Radical SAM enzymes"/>
    <property type="match status" value="1"/>
</dbReference>
<keyword evidence="12" id="KW-1185">Reference proteome</keyword>
<organism evidence="11 12">
    <name type="scientific">Tunturiibacter empetritectus</name>
    <dbReference type="NCBI Taxonomy" id="3069691"/>
    <lineage>
        <taxon>Bacteria</taxon>
        <taxon>Pseudomonadati</taxon>
        <taxon>Acidobacteriota</taxon>
        <taxon>Terriglobia</taxon>
        <taxon>Terriglobales</taxon>
        <taxon>Acidobacteriaceae</taxon>
        <taxon>Tunturiibacter</taxon>
    </lineage>
</organism>
<dbReference type="InterPro" id="IPR051198">
    <property type="entry name" value="BchE-like"/>
</dbReference>
<evidence type="ECO:0000256" key="2">
    <source>
        <dbReference type="ARBA" id="ARBA00022485"/>
    </source>
</evidence>
<dbReference type="PROSITE" id="PS51332">
    <property type="entry name" value="B12_BINDING"/>
    <property type="match status" value="1"/>
</dbReference>
<keyword evidence="6" id="KW-0479">Metal-binding</keyword>
<keyword evidence="3" id="KW-0489">Methyltransferase</keyword>
<dbReference type="SFLD" id="SFLDS00029">
    <property type="entry name" value="Radical_SAM"/>
    <property type="match status" value="1"/>
</dbReference>
<dbReference type="PANTHER" id="PTHR43409:SF7">
    <property type="entry name" value="BLL1977 PROTEIN"/>
    <property type="match status" value="1"/>
</dbReference>
<dbReference type="EMBL" id="JACHDY010000002">
    <property type="protein sequence ID" value="MBB5316833.1"/>
    <property type="molecule type" value="Genomic_DNA"/>
</dbReference>
<keyword evidence="2" id="KW-0004">4Fe-4S</keyword>
<sequence length="537" mass="59996">MSVHLVNPSDNSFGTAVITPRWLFVLAAATPSLAGDPILIDESIEQIIPDSIQSGDIVGISVHTGNALRGYEVGRIARERGAWVIYGGIHATLFPEEAFERGEAHAVVKGDGDIAWGKAVTDILSGAQPEKIYEGGRISGTDFLAARWDLMPRDKYMWASVQTIRGCPKHCSFCSVWRTDGQQPRQRPHQSVIDEIVNLRQIGFRFIALADDNFYPVTLTDLRLAREQNNEAKLAELTAIRAERFLLMAELAKLPKDMVFFTQITMEAGEDGEYLDAMRKANIKGALVGVEAVTPEGLKAVFKDFNYSGVALANQLQTFKKHGVHVLGSFIFGLPTDKPATFDATVEMALKAGVTFAQFVMMTPFPGTVDFNRWEIEQAKAPEVVATPTGDIPITRYWLIPTAIRPKMFTPHPTMSSLEISQRTQKVWDRFYDWSSIWERSACTPTLRARVAFMFLSKLYRQMYAGTGISTDSARRKKSKTWARWTAKQCRKLFAARPMPELQSPAWEHAFSSANLRRPAFLGPQENPSPFTVITKL</sequence>
<dbReference type="InterPro" id="IPR020612">
    <property type="entry name" value="Methylthiotransferase_CS"/>
</dbReference>
<evidence type="ECO:0000256" key="5">
    <source>
        <dbReference type="ARBA" id="ARBA00022691"/>
    </source>
</evidence>
<dbReference type="SFLD" id="SFLDG01123">
    <property type="entry name" value="methyltransferase_(Class_B)"/>
    <property type="match status" value="1"/>
</dbReference>
<evidence type="ECO:0000256" key="1">
    <source>
        <dbReference type="ARBA" id="ARBA00001966"/>
    </source>
</evidence>
<dbReference type="InterPro" id="IPR034466">
    <property type="entry name" value="Methyltransferase_Class_B"/>
</dbReference>
<evidence type="ECO:0000313" key="12">
    <source>
        <dbReference type="Proteomes" id="UP000568106"/>
    </source>
</evidence>
<evidence type="ECO:0000259" key="10">
    <source>
        <dbReference type="PROSITE" id="PS51918"/>
    </source>
</evidence>
<evidence type="ECO:0000256" key="8">
    <source>
        <dbReference type="ARBA" id="ARBA00023014"/>
    </source>
</evidence>
<name>A0A7W8IGQ6_9BACT</name>
<evidence type="ECO:0000256" key="7">
    <source>
        <dbReference type="ARBA" id="ARBA00023004"/>
    </source>
</evidence>
<comment type="cofactor">
    <cofactor evidence="1">
        <name>[4Fe-4S] cluster</name>
        <dbReference type="ChEBI" id="CHEBI:49883"/>
    </cofactor>
</comment>
<dbReference type="GO" id="GO:0003824">
    <property type="term" value="F:catalytic activity"/>
    <property type="evidence" value="ECO:0007669"/>
    <property type="project" value="InterPro"/>
</dbReference>
<keyword evidence="5" id="KW-0949">S-adenosyl-L-methionine</keyword>
<proteinExistence type="predicted"/>
<reference evidence="11" key="1">
    <citation type="submission" date="2020-08" db="EMBL/GenBank/DDBJ databases">
        <title>Genomic Encyclopedia of Type Strains, Phase IV (KMG-V): Genome sequencing to study the core and pangenomes of soil and plant-associated prokaryotes.</title>
        <authorList>
            <person name="Whitman W."/>
        </authorList>
    </citation>
    <scope>NUCLEOTIDE SEQUENCE [LARGE SCALE GENOMIC DNA]</scope>
    <source>
        <strain evidence="11">M8UP27</strain>
    </source>
</reference>